<dbReference type="GO" id="GO:0005886">
    <property type="term" value="C:plasma membrane"/>
    <property type="evidence" value="ECO:0007669"/>
    <property type="project" value="UniProtKB-SubCell"/>
</dbReference>
<keyword evidence="10 13" id="KW-1133">Transmembrane helix</keyword>
<feature type="region of interest" description="Disordered" evidence="12">
    <location>
        <begin position="218"/>
        <end position="249"/>
    </location>
</feature>
<evidence type="ECO:0000256" key="10">
    <source>
        <dbReference type="ARBA" id="ARBA00022989"/>
    </source>
</evidence>
<dbReference type="OrthoDB" id="5978425at2759"/>
<evidence type="ECO:0000256" key="9">
    <source>
        <dbReference type="ARBA" id="ARBA00022824"/>
    </source>
</evidence>
<organism evidence="16">
    <name type="scientific">Thelazia callipaeda</name>
    <name type="common">Oriental eyeworm</name>
    <name type="synonym">Parasitic nematode</name>
    <dbReference type="NCBI Taxonomy" id="103827"/>
    <lineage>
        <taxon>Eukaryota</taxon>
        <taxon>Metazoa</taxon>
        <taxon>Ecdysozoa</taxon>
        <taxon>Nematoda</taxon>
        <taxon>Chromadorea</taxon>
        <taxon>Rhabditida</taxon>
        <taxon>Spirurina</taxon>
        <taxon>Spiruromorpha</taxon>
        <taxon>Thelazioidea</taxon>
        <taxon>Thelaziidae</taxon>
        <taxon>Thelazia</taxon>
    </lineage>
</organism>
<dbReference type="Proteomes" id="UP000276776">
    <property type="component" value="Unassembled WGS sequence"/>
</dbReference>
<dbReference type="GO" id="GO:0005789">
    <property type="term" value="C:endoplasmic reticulum membrane"/>
    <property type="evidence" value="ECO:0007669"/>
    <property type="project" value="UniProtKB-SubCell"/>
</dbReference>
<evidence type="ECO:0000256" key="2">
    <source>
        <dbReference type="ARBA" id="ARBA00004550"/>
    </source>
</evidence>
<sequence length="249" mass="27886">MEVVVYLALFVLASVFFSSSCILIIMCRRRAQTRKRLRIALSSLRFMKANNGDVESVVHLGPLIAQIFENNQWIFDVSGMLQHCVLVLKLCHTLTEKLSTIQLMALPPKLNEQIVIATSRVMPRFDDLMRTMAAAQVDARLLEACASSLVSACWALAFPFTVISPKHIDSLHGILIEMEDHVEALRLMTHHMEENNQIQNKDTCQKSSSPFTVVVEETALTEPSMNRNDSITESQHSDEAPADPIAPIN</sequence>
<dbReference type="OMA" id="HMEVIRE"/>
<reference evidence="14 15" key="2">
    <citation type="submission" date="2018-11" db="EMBL/GenBank/DDBJ databases">
        <authorList>
            <consortium name="Pathogen Informatics"/>
        </authorList>
    </citation>
    <scope>NUCLEOTIDE SEQUENCE [LARGE SCALE GENOMIC DNA]</scope>
</reference>
<dbReference type="EMBL" id="UYYF01004297">
    <property type="protein sequence ID" value="VDN01787.1"/>
    <property type="molecule type" value="Genomic_DNA"/>
</dbReference>
<evidence type="ECO:0000256" key="7">
    <source>
        <dbReference type="ARBA" id="ARBA00022525"/>
    </source>
</evidence>
<evidence type="ECO:0000256" key="8">
    <source>
        <dbReference type="ARBA" id="ARBA00022692"/>
    </source>
</evidence>
<evidence type="ECO:0000256" key="1">
    <source>
        <dbReference type="ARBA" id="ARBA00004401"/>
    </source>
</evidence>
<evidence type="ECO:0000256" key="5">
    <source>
        <dbReference type="ARBA" id="ARBA00014380"/>
    </source>
</evidence>
<keyword evidence="9" id="KW-0256">Endoplasmic reticulum</keyword>
<evidence type="ECO:0000256" key="11">
    <source>
        <dbReference type="ARBA" id="ARBA00023136"/>
    </source>
</evidence>
<feature type="transmembrane region" description="Helical" evidence="13">
    <location>
        <begin position="6"/>
        <end position="27"/>
    </location>
</feature>
<evidence type="ECO:0000256" key="4">
    <source>
        <dbReference type="ARBA" id="ARBA00011024"/>
    </source>
</evidence>
<keyword evidence="15" id="KW-1185">Reference proteome</keyword>
<keyword evidence="8 13" id="KW-0812">Transmembrane</keyword>
<evidence type="ECO:0000256" key="6">
    <source>
        <dbReference type="ARBA" id="ARBA00022475"/>
    </source>
</evidence>
<evidence type="ECO:0000256" key="12">
    <source>
        <dbReference type="SAM" id="MobiDB-lite"/>
    </source>
</evidence>
<accession>A0A0N5CWD6</accession>
<keyword evidence="11 13" id="KW-0472">Membrane</keyword>
<reference evidence="16" key="1">
    <citation type="submission" date="2017-02" db="UniProtKB">
        <authorList>
            <consortium name="WormBaseParasite"/>
        </authorList>
    </citation>
    <scope>IDENTIFICATION</scope>
</reference>
<evidence type="ECO:0000313" key="15">
    <source>
        <dbReference type="Proteomes" id="UP000276776"/>
    </source>
</evidence>
<evidence type="ECO:0000313" key="14">
    <source>
        <dbReference type="EMBL" id="VDN01787.1"/>
    </source>
</evidence>
<dbReference type="Gene3D" id="1.20.1410.10">
    <property type="entry name" value="I/LWEQ domain"/>
    <property type="match status" value="1"/>
</dbReference>
<dbReference type="InterPro" id="IPR029668">
    <property type="entry name" value="TMEM98"/>
</dbReference>
<evidence type="ECO:0000256" key="13">
    <source>
        <dbReference type="SAM" id="Phobius"/>
    </source>
</evidence>
<comment type="subcellular location">
    <subcellularLocation>
        <location evidence="1">Cell membrane</location>
        <topology evidence="1">Single-pass type II membrane protein</topology>
    </subcellularLocation>
    <subcellularLocation>
        <location evidence="3">Endoplasmic reticulum membrane</location>
        <topology evidence="3">Single-pass type II membrane protein</topology>
    </subcellularLocation>
    <subcellularLocation>
        <location evidence="2">Secreted</location>
        <location evidence="2">Extracellular exosome</location>
    </subcellularLocation>
</comment>
<dbReference type="PANTHER" id="PTHR32510">
    <property type="entry name" value="TRANSMEMBRANE PROTEIN 98"/>
    <property type="match status" value="1"/>
</dbReference>
<keyword evidence="7" id="KW-0964">Secreted</keyword>
<feature type="compositionally biased region" description="Polar residues" evidence="12">
    <location>
        <begin position="221"/>
        <end position="234"/>
    </location>
</feature>
<evidence type="ECO:0000256" key="3">
    <source>
        <dbReference type="ARBA" id="ARBA00004648"/>
    </source>
</evidence>
<dbReference type="AlphaFoldDB" id="A0A0N5CWD6"/>
<proteinExistence type="inferred from homology"/>
<protein>
    <recommendedName>
        <fullName evidence="5">Transmembrane protein 98</fullName>
    </recommendedName>
</protein>
<dbReference type="WBParaSite" id="TCLT_0000465501-mRNA-1">
    <property type="protein sequence ID" value="TCLT_0000465501-mRNA-1"/>
    <property type="gene ID" value="TCLT_0000465501"/>
</dbReference>
<dbReference type="PANTHER" id="PTHR32510:SF3">
    <property type="entry name" value="TRANSMEMBRANE PROTEIN 98"/>
    <property type="match status" value="1"/>
</dbReference>
<name>A0A0N5CWD6_THECL</name>
<gene>
    <name evidence="14" type="ORF">TCLT_LOCUS4644</name>
</gene>
<dbReference type="GO" id="GO:0005576">
    <property type="term" value="C:extracellular region"/>
    <property type="evidence" value="ECO:0007669"/>
    <property type="project" value="UniProtKB-SubCell"/>
</dbReference>
<comment type="similarity">
    <text evidence="4">Belongs to the TMEM98 family.</text>
</comment>
<evidence type="ECO:0000313" key="16">
    <source>
        <dbReference type="WBParaSite" id="TCLT_0000465501-mRNA-1"/>
    </source>
</evidence>
<keyword evidence="6" id="KW-1003">Cell membrane</keyword>